<reference evidence="2 3" key="1">
    <citation type="journal article" date="2022" name="Nat. Ecol. Evol.">
        <title>A masculinizing supergene underlies an exaggerated male reproductive morph in a spider.</title>
        <authorList>
            <person name="Hendrickx F."/>
            <person name="De Corte Z."/>
            <person name="Sonet G."/>
            <person name="Van Belleghem S.M."/>
            <person name="Kostlbacher S."/>
            <person name="Vangestel C."/>
        </authorList>
    </citation>
    <scope>NUCLEOTIDE SEQUENCE [LARGE SCALE GENOMIC DNA]</scope>
    <source>
        <strain evidence="2">W744_W776</strain>
    </source>
</reference>
<keyword evidence="3" id="KW-1185">Reference proteome</keyword>
<protein>
    <submittedName>
        <fullName evidence="2">Uncharacterized protein</fullName>
    </submittedName>
</protein>
<feature type="compositionally biased region" description="Basic and acidic residues" evidence="1">
    <location>
        <begin position="47"/>
        <end position="60"/>
    </location>
</feature>
<gene>
    <name evidence="2" type="ORF">JTE90_023782</name>
</gene>
<name>A0AAV6UTD2_9ARAC</name>
<evidence type="ECO:0000256" key="1">
    <source>
        <dbReference type="SAM" id="MobiDB-lite"/>
    </source>
</evidence>
<dbReference type="Proteomes" id="UP000827092">
    <property type="component" value="Unassembled WGS sequence"/>
</dbReference>
<evidence type="ECO:0000313" key="2">
    <source>
        <dbReference type="EMBL" id="KAG8186893.1"/>
    </source>
</evidence>
<dbReference type="EMBL" id="JAFNEN010000286">
    <property type="protein sequence ID" value="KAG8186893.1"/>
    <property type="molecule type" value="Genomic_DNA"/>
</dbReference>
<organism evidence="2 3">
    <name type="scientific">Oedothorax gibbosus</name>
    <dbReference type="NCBI Taxonomy" id="931172"/>
    <lineage>
        <taxon>Eukaryota</taxon>
        <taxon>Metazoa</taxon>
        <taxon>Ecdysozoa</taxon>
        <taxon>Arthropoda</taxon>
        <taxon>Chelicerata</taxon>
        <taxon>Arachnida</taxon>
        <taxon>Araneae</taxon>
        <taxon>Araneomorphae</taxon>
        <taxon>Entelegynae</taxon>
        <taxon>Araneoidea</taxon>
        <taxon>Linyphiidae</taxon>
        <taxon>Erigoninae</taxon>
        <taxon>Oedothorax</taxon>
    </lineage>
</organism>
<proteinExistence type="predicted"/>
<comment type="caution">
    <text evidence="2">The sequence shown here is derived from an EMBL/GenBank/DDBJ whole genome shotgun (WGS) entry which is preliminary data.</text>
</comment>
<accession>A0AAV6UTD2</accession>
<dbReference type="AlphaFoldDB" id="A0AAV6UTD2"/>
<sequence length="113" mass="12611">MPVPNHPFYAQVLKPHKHLQVKPNVKNISTRRYSKGFSSGAGYCVRKASETSHGRERDPRTNVNMASPNVATKDTILLLFPSFSPRFLLFLQQHFSGNVNGTLTTSNEVVGWG</sequence>
<feature type="region of interest" description="Disordered" evidence="1">
    <location>
        <begin position="47"/>
        <end position="67"/>
    </location>
</feature>
<evidence type="ECO:0000313" key="3">
    <source>
        <dbReference type="Proteomes" id="UP000827092"/>
    </source>
</evidence>